<evidence type="ECO:0000259" key="8">
    <source>
        <dbReference type="Pfam" id="PF20684"/>
    </source>
</evidence>
<feature type="domain" description="Rhodopsin" evidence="8">
    <location>
        <begin position="144"/>
        <end position="263"/>
    </location>
</feature>
<dbReference type="InterPro" id="IPR052337">
    <property type="entry name" value="SAT4-like"/>
</dbReference>
<feature type="transmembrane region" description="Helical" evidence="7">
    <location>
        <begin position="239"/>
        <end position="258"/>
    </location>
</feature>
<comment type="similarity">
    <text evidence="5">Belongs to the SAT4 family.</text>
</comment>
<gene>
    <name evidence="9" type="ORF">C8A01DRAFT_46055</name>
</gene>
<sequence>MRLPPPEVLASWPAPNYTNPQTRGRALIIVELITLPIALICLGLRLYARIHVMGRSEWDDWMMVVAAFFCIGVTTCVVLAYTRYGWDIHVWDLTFDQMVAGRQVSFAAQALFVPATLLAKVSILISYLRLASKDSWFRRMTSDPVTSYWNLMYTQRDCVSELATTMSQAITTAIADFIVWVLPMPALYRAKLPLAQRLALITLFSFGLVVVVAACIRTYWIHYVIEETYDVTWYGFQLWMWTAVEVQLGIICGCVPWLKSLVKFWRNRNVITDLTDKSNPKAGRSRFDGRRATMPKGGTVVRLDSHGTRSTNEDRRPTIDKGAAVEMEKKREQEREREMEMQMQRNRGGAEYVDLESGSGEYLDTAPQTLPPDTPGLAL</sequence>
<feature type="domain" description="Rhodopsin" evidence="8">
    <location>
        <begin position="44"/>
        <end position="141"/>
    </location>
</feature>
<feature type="region of interest" description="Disordered" evidence="6">
    <location>
        <begin position="298"/>
        <end position="379"/>
    </location>
</feature>
<comment type="subcellular location">
    <subcellularLocation>
        <location evidence="1">Membrane</location>
        <topology evidence="1">Multi-pass membrane protein</topology>
    </subcellularLocation>
</comment>
<evidence type="ECO:0000256" key="3">
    <source>
        <dbReference type="ARBA" id="ARBA00022989"/>
    </source>
</evidence>
<evidence type="ECO:0000256" key="4">
    <source>
        <dbReference type="ARBA" id="ARBA00023136"/>
    </source>
</evidence>
<dbReference type="PANTHER" id="PTHR33048:SF129">
    <property type="entry name" value="INTEGRAL MEMBRANE PROTEIN-RELATED"/>
    <property type="match status" value="1"/>
</dbReference>
<dbReference type="AlphaFoldDB" id="A0AAN6SSQ0"/>
<dbReference type="Proteomes" id="UP001303115">
    <property type="component" value="Unassembled WGS sequence"/>
</dbReference>
<organism evidence="9 10">
    <name type="scientific">Parachaetomium inaequale</name>
    <dbReference type="NCBI Taxonomy" id="2588326"/>
    <lineage>
        <taxon>Eukaryota</taxon>
        <taxon>Fungi</taxon>
        <taxon>Dikarya</taxon>
        <taxon>Ascomycota</taxon>
        <taxon>Pezizomycotina</taxon>
        <taxon>Sordariomycetes</taxon>
        <taxon>Sordariomycetidae</taxon>
        <taxon>Sordariales</taxon>
        <taxon>Chaetomiaceae</taxon>
        <taxon>Parachaetomium</taxon>
    </lineage>
</organism>
<evidence type="ECO:0000256" key="6">
    <source>
        <dbReference type="SAM" id="MobiDB-lite"/>
    </source>
</evidence>
<keyword evidence="3 7" id="KW-1133">Transmembrane helix</keyword>
<keyword evidence="2 7" id="KW-0812">Transmembrane</keyword>
<dbReference type="GO" id="GO:0016020">
    <property type="term" value="C:membrane"/>
    <property type="evidence" value="ECO:0007669"/>
    <property type="project" value="UniProtKB-SubCell"/>
</dbReference>
<feature type="transmembrane region" description="Helical" evidence="7">
    <location>
        <begin position="106"/>
        <end position="130"/>
    </location>
</feature>
<dbReference type="EMBL" id="MU854372">
    <property type="protein sequence ID" value="KAK4040686.1"/>
    <property type="molecule type" value="Genomic_DNA"/>
</dbReference>
<dbReference type="InterPro" id="IPR049326">
    <property type="entry name" value="Rhodopsin_dom_fungi"/>
</dbReference>
<feature type="transmembrane region" description="Helical" evidence="7">
    <location>
        <begin position="198"/>
        <end position="219"/>
    </location>
</feature>
<keyword evidence="4 7" id="KW-0472">Membrane</keyword>
<accession>A0AAN6SSQ0</accession>
<evidence type="ECO:0000256" key="1">
    <source>
        <dbReference type="ARBA" id="ARBA00004141"/>
    </source>
</evidence>
<comment type="caution">
    <text evidence="9">The sequence shown here is derived from an EMBL/GenBank/DDBJ whole genome shotgun (WGS) entry which is preliminary data.</text>
</comment>
<evidence type="ECO:0000256" key="2">
    <source>
        <dbReference type="ARBA" id="ARBA00022692"/>
    </source>
</evidence>
<evidence type="ECO:0000313" key="9">
    <source>
        <dbReference type="EMBL" id="KAK4040686.1"/>
    </source>
</evidence>
<evidence type="ECO:0000256" key="7">
    <source>
        <dbReference type="SAM" id="Phobius"/>
    </source>
</evidence>
<evidence type="ECO:0000313" key="10">
    <source>
        <dbReference type="Proteomes" id="UP001303115"/>
    </source>
</evidence>
<protein>
    <recommendedName>
        <fullName evidence="8">Rhodopsin domain-containing protein</fullName>
    </recommendedName>
</protein>
<evidence type="ECO:0000256" key="5">
    <source>
        <dbReference type="ARBA" id="ARBA00038359"/>
    </source>
</evidence>
<proteinExistence type="inferred from homology"/>
<feature type="compositionally biased region" description="Basic and acidic residues" evidence="6">
    <location>
        <begin position="326"/>
        <end position="340"/>
    </location>
</feature>
<feature type="transmembrane region" description="Helical" evidence="7">
    <location>
        <begin position="60"/>
        <end position="86"/>
    </location>
</feature>
<feature type="transmembrane region" description="Helical" evidence="7">
    <location>
        <begin position="26"/>
        <end position="48"/>
    </location>
</feature>
<dbReference type="PANTHER" id="PTHR33048">
    <property type="entry name" value="PTH11-LIKE INTEGRAL MEMBRANE PROTEIN (AFU_ORTHOLOGUE AFUA_5G11245)"/>
    <property type="match status" value="1"/>
</dbReference>
<dbReference type="Pfam" id="PF20684">
    <property type="entry name" value="Fung_rhodopsin"/>
    <property type="match status" value="2"/>
</dbReference>
<feature type="compositionally biased region" description="Basic and acidic residues" evidence="6">
    <location>
        <begin position="303"/>
        <end position="319"/>
    </location>
</feature>
<keyword evidence="10" id="KW-1185">Reference proteome</keyword>
<feature type="compositionally biased region" description="Pro residues" evidence="6">
    <location>
        <begin position="369"/>
        <end position="379"/>
    </location>
</feature>
<reference evidence="10" key="1">
    <citation type="journal article" date="2023" name="Mol. Phylogenet. Evol.">
        <title>Genome-scale phylogeny and comparative genomics of the fungal order Sordariales.</title>
        <authorList>
            <person name="Hensen N."/>
            <person name="Bonometti L."/>
            <person name="Westerberg I."/>
            <person name="Brannstrom I.O."/>
            <person name="Guillou S."/>
            <person name="Cros-Aarteil S."/>
            <person name="Calhoun S."/>
            <person name="Haridas S."/>
            <person name="Kuo A."/>
            <person name="Mondo S."/>
            <person name="Pangilinan J."/>
            <person name="Riley R."/>
            <person name="LaButti K."/>
            <person name="Andreopoulos B."/>
            <person name="Lipzen A."/>
            <person name="Chen C."/>
            <person name="Yan M."/>
            <person name="Daum C."/>
            <person name="Ng V."/>
            <person name="Clum A."/>
            <person name="Steindorff A."/>
            <person name="Ohm R.A."/>
            <person name="Martin F."/>
            <person name="Silar P."/>
            <person name="Natvig D.O."/>
            <person name="Lalanne C."/>
            <person name="Gautier V."/>
            <person name="Ament-Velasquez S.L."/>
            <person name="Kruys A."/>
            <person name="Hutchinson M.I."/>
            <person name="Powell A.J."/>
            <person name="Barry K."/>
            <person name="Miller A.N."/>
            <person name="Grigoriev I.V."/>
            <person name="Debuchy R."/>
            <person name="Gladieux P."/>
            <person name="Hiltunen Thoren M."/>
            <person name="Johannesson H."/>
        </authorList>
    </citation>
    <scope>NUCLEOTIDE SEQUENCE [LARGE SCALE GENOMIC DNA]</scope>
    <source>
        <strain evidence="10">CBS 284.82</strain>
    </source>
</reference>
<name>A0AAN6SSQ0_9PEZI</name>